<reference evidence="2 3" key="4">
    <citation type="journal article" date="2011" name="BMC Genomics">
        <title>RNA-Seq improves annotation of protein-coding genes in the cucumber genome.</title>
        <authorList>
            <person name="Li Z."/>
            <person name="Zhang Z."/>
            <person name="Yan P."/>
            <person name="Huang S."/>
            <person name="Fei Z."/>
            <person name="Lin K."/>
        </authorList>
    </citation>
    <scope>NUCLEOTIDE SEQUENCE [LARGE SCALE GENOMIC DNA]</scope>
    <source>
        <strain evidence="3">cv. 9930</strain>
    </source>
</reference>
<dbReference type="Gramene" id="KGN64761">
    <property type="protein sequence ID" value="KGN64761"/>
    <property type="gene ID" value="Csa_1G089495"/>
</dbReference>
<evidence type="ECO:0000313" key="2">
    <source>
        <dbReference type="EMBL" id="KGN64761.1"/>
    </source>
</evidence>
<organism evidence="2 3">
    <name type="scientific">Cucumis sativus</name>
    <name type="common">Cucumber</name>
    <dbReference type="NCBI Taxonomy" id="3659"/>
    <lineage>
        <taxon>Eukaryota</taxon>
        <taxon>Viridiplantae</taxon>
        <taxon>Streptophyta</taxon>
        <taxon>Embryophyta</taxon>
        <taxon>Tracheophyta</taxon>
        <taxon>Spermatophyta</taxon>
        <taxon>Magnoliopsida</taxon>
        <taxon>eudicotyledons</taxon>
        <taxon>Gunneridae</taxon>
        <taxon>Pentapetalae</taxon>
        <taxon>rosids</taxon>
        <taxon>fabids</taxon>
        <taxon>Cucurbitales</taxon>
        <taxon>Cucurbitaceae</taxon>
        <taxon>Benincaseae</taxon>
        <taxon>Cucumis</taxon>
    </lineage>
</organism>
<reference evidence="2 3" key="2">
    <citation type="journal article" date="2009" name="PLoS ONE">
        <title>An integrated genetic and cytogenetic map of the cucumber genome.</title>
        <authorList>
            <person name="Ren Y."/>
            <person name="Zhang Z."/>
            <person name="Liu J."/>
            <person name="Staub J.E."/>
            <person name="Han Y."/>
            <person name="Cheng Z."/>
            <person name="Li X."/>
            <person name="Lu J."/>
            <person name="Miao H."/>
            <person name="Kang H."/>
            <person name="Xie B."/>
            <person name="Gu X."/>
            <person name="Wang X."/>
            <person name="Du Y."/>
            <person name="Jin W."/>
            <person name="Huang S."/>
        </authorList>
    </citation>
    <scope>NUCLEOTIDE SEQUENCE [LARGE SCALE GENOMIC DNA]</scope>
    <source>
        <strain evidence="3">cv. 9930</strain>
    </source>
</reference>
<evidence type="ECO:0000313" key="3">
    <source>
        <dbReference type="Proteomes" id="UP000029981"/>
    </source>
</evidence>
<name>A0A0A0LXN2_CUCSA</name>
<feature type="region of interest" description="Disordered" evidence="1">
    <location>
        <begin position="50"/>
        <end position="135"/>
    </location>
</feature>
<gene>
    <name evidence="2" type="ORF">Csa_1G089495</name>
</gene>
<reference evidence="2 3" key="3">
    <citation type="journal article" date="2010" name="BMC Genomics">
        <title>Transcriptome sequencing and comparative analysis of cucumber flowers with different sex types.</title>
        <authorList>
            <person name="Guo S."/>
            <person name="Zheng Y."/>
            <person name="Joung J.G."/>
            <person name="Liu S."/>
            <person name="Zhang Z."/>
            <person name="Crasta O.R."/>
            <person name="Sobral B.W."/>
            <person name="Xu Y."/>
            <person name="Huang S."/>
            <person name="Fei Z."/>
        </authorList>
    </citation>
    <scope>NUCLEOTIDE SEQUENCE [LARGE SCALE GENOMIC DNA]</scope>
    <source>
        <strain evidence="3">cv. 9930</strain>
    </source>
</reference>
<feature type="compositionally biased region" description="Basic and acidic residues" evidence="1">
    <location>
        <begin position="87"/>
        <end position="96"/>
    </location>
</feature>
<keyword evidence="3" id="KW-1185">Reference proteome</keyword>
<proteinExistence type="predicted"/>
<feature type="compositionally biased region" description="Acidic residues" evidence="1">
    <location>
        <begin position="97"/>
        <end position="108"/>
    </location>
</feature>
<protein>
    <submittedName>
        <fullName evidence="2">Uncharacterized protein</fullName>
    </submittedName>
</protein>
<evidence type="ECO:0000256" key="1">
    <source>
        <dbReference type="SAM" id="MobiDB-lite"/>
    </source>
</evidence>
<dbReference type="AlphaFoldDB" id="A0A0A0LXN2"/>
<sequence>MSTVKHINGLRHAGDVSIIRHPVPKPTGIVLQIIVKVVTVRERATGAFLGDGVSKNDEAYEGANDEEHDKEVEPHEEGVAVACATETSERDDHDGNTDADEGPLEEFETIGGVGAAAQPYAAADDGEGKEEGYEV</sequence>
<dbReference type="Proteomes" id="UP000029981">
    <property type="component" value="Chromosome 1"/>
</dbReference>
<accession>A0A0A0LXN2</accession>
<feature type="compositionally biased region" description="Basic and acidic residues" evidence="1">
    <location>
        <begin position="65"/>
        <end position="78"/>
    </location>
</feature>
<reference evidence="2 3" key="1">
    <citation type="journal article" date="2009" name="Nat. Genet.">
        <title>The genome of the cucumber, Cucumis sativus L.</title>
        <authorList>
            <person name="Huang S."/>
            <person name="Li R."/>
            <person name="Zhang Z."/>
            <person name="Li L."/>
            <person name="Gu X."/>
            <person name="Fan W."/>
            <person name="Lucas W.J."/>
            <person name="Wang X."/>
            <person name="Xie B."/>
            <person name="Ni P."/>
            <person name="Ren Y."/>
            <person name="Zhu H."/>
            <person name="Li J."/>
            <person name="Lin K."/>
            <person name="Jin W."/>
            <person name="Fei Z."/>
            <person name="Li G."/>
            <person name="Staub J."/>
            <person name="Kilian A."/>
            <person name="van der Vossen E.A."/>
            <person name="Wu Y."/>
            <person name="Guo J."/>
            <person name="He J."/>
            <person name="Jia Z."/>
            <person name="Ren Y."/>
            <person name="Tian G."/>
            <person name="Lu Y."/>
            <person name="Ruan J."/>
            <person name="Qian W."/>
            <person name="Wang M."/>
            <person name="Huang Q."/>
            <person name="Li B."/>
            <person name="Xuan Z."/>
            <person name="Cao J."/>
            <person name="Asan"/>
            <person name="Wu Z."/>
            <person name="Zhang J."/>
            <person name="Cai Q."/>
            <person name="Bai Y."/>
            <person name="Zhao B."/>
            <person name="Han Y."/>
            <person name="Li Y."/>
            <person name="Li X."/>
            <person name="Wang S."/>
            <person name="Shi Q."/>
            <person name="Liu S."/>
            <person name="Cho W.K."/>
            <person name="Kim J.Y."/>
            <person name="Xu Y."/>
            <person name="Heller-Uszynska K."/>
            <person name="Miao H."/>
            <person name="Cheng Z."/>
            <person name="Zhang S."/>
            <person name="Wu J."/>
            <person name="Yang Y."/>
            <person name="Kang H."/>
            <person name="Li M."/>
            <person name="Liang H."/>
            <person name="Ren X."/>
            <person name="Shi Z."/>
            <person name="Wen M."/>
            <person name="Jian M."/>
            <person name="Yang H."/>
            <person name="Zhang G."/>
            <person name="Yang Z."/>
            <person name="Chen R."/>
            <person name="Liu S."/>
            <person name="Li J."/>
            <person name="Ma L."/>
            <person name="Liu H."/>
            <person name="Zhou Y."/>
            <person name="Zhao J."/>
            <person name="Fang X."/>
            <person name="Li G."/>
            <person name="Fang L."/>
            <person name="Li Y."/>
            <person name="Liu D."/>
            <person name="Zheng H."/>
            <person name="Zhang Y."/>
            <person name="Qin N."/>
            <person name="Li Z."/>
            <person name="Yang G."/>
            <person name="Yang S."/>
            <person name="Bolund L."/>
            <person name="Kristiansen K."/>
            <person name="Zheng H."/>
            <person name="Li S."/>
            <person name="Zhang X."/>
            <person name="Yang H."/>
            <person name="Wang J."/>
            <person name="Sun R."/>
            <person name="Zhang B."/>
            <person name="Jiang S."/>
            <person name="Wang J."/>
            <person name="Du Y."/>
            <person name="Li S."/>
        </authorList>
    </citation>
    <scope>NUCLEOTIDE SEQUENCE [LARGE SCALE GENOMIC DNA]</scope>
    <source>
        <strain evidence="3">cv. 9930</strain>
    </source>
</reference>
<dbReference type="EMBL" id="CM002922">
    <property type="protein sequence ID" value="KGN64761.1"/>
    <property type="molecule type" value="Genomic_DNA"/>
</dbReference>